<dbReference type="AlphaFoldDB" id="A0A1G9IJD6"/>
<protein>
    <submittedName>
        <fullName evidence="1">ParB-like nuclease domain-containing protein</fullName>
    </submittedName>
</protein>
<accession>A0A1G9IJD6</accession>
<dbReference type="Proteomes" id="UP000198718">
    <property type="component" value="Unassembled WGS sequence"/>
</dbReference>
<gene>
    <name evidence="1" type="ORF">SAMN05660472_02890</name>
</gene>
<reference evidence="1 2" key="1">
    <citation type="submission" date="2016-10" db="EMBL/GenBank/DDBJ databases">
        <authorList>
            <person name="de Groot N.N."/>
        </authorList>
    </citation>
    <scope>NUCLEOTIDE SEQUENCE [LARGE SCALE GENOMIC DNA]</scope>
    <source>
        <strain evidence="1 2">DSM 18346</strain>
    </source>
</reference>
<sequence>MNKCRKLKLMKNYVPCKAVENEEIFRNGIFNFNISRILEDIIKRELDVEREDINTADWYRIHFHGLIDETHLLSVDITKPVIQAEIIPGRYEIIDGNHRLEKAYRNNIETVNSYKLRRATC</sequence>
<evidence type="ECO:0000313" key="1">
    <source>
        <dbReference type="EMBL" id="SDL25290.1"/>
    </source>
</evidence>
<proteinExistence type="predicted"/>
<dbReference type="EMBL" id="FNFP01000011">
    <property type="protein sequence ID" value="SDL25290.1"/>
    <property type="molecule type" value="Genomic_DNA"/>
</dbReference>
<dbReference type="RefSeq" id="WP_208974709.1">
    <property type="nucleotide sequence ID" value="NZ_FNFP01000011.1"/>
</dbReference>
<organism evidence="1 2">
    <name type="scientific">Natronincola ferrireducens</name>
    <dbReference type="NCBI Taxonomy" id="393762"/>
    <lineage>
        <taxon>Bacteria</taxon>
        <taxon>Bacillati</taxon>
        <taxon>Bacillota</taxon>
        <taxon>Clostridia</taxon>
        <taxon>Peptostreptococcales</taxon>
        <taxon>Natronincolaceae</taxon>
        <taxon>Natronincola</taxon>
    </lineage>
</organism>
<evidence type="ECO:0000313" key="2">
    <source>
        <dbReference type="Proteomes" id="UP000198718"/>
    </source>
</evidence>
<name>A0A1G9IJD6_9FIRM</name>
<keyword evidence="2" id="KW-1185">Reference proteome</keyword>